<dbReference type="RefSeq" id="WP_117324478.1">
    <property type="nucleotide sequence ID" value="NZ_QVTD01000024.1"/>
</dbReference>
<dbReference type="AlphaFoldDB" id="A0A372L697"/>
<evidence type="ECO:0000313" key="2">
    <source>
        <dbReference type="Proteomes" id="UP000262939"/>
    </source>
</evidence>
<accession>A0A372L697</accession>
<name>A0A372L697_9BACI</name>
<evidence type="ECO:0000313" key="1">
    <source>
        <dbReference type="EMBL" id="RFU60528.1"/>
    </source>
</evidence>
<sequence>MNDEFLTFFCSAYADIVYTTNFHQYENMSAESQQKWKKKMAILVCKEYEPRKNFDFPMADIVEFVSVVIESIRERLVDSEDELT</sequence>
<reference evidence="1 2" key="1">
    <citation type="submission" date="2018-08" db="EMBL/GenBank/DDBJ databases">
        <title>Bacillus chawlae sp. nov., Bacillus glennii sp. nov., and Bacillus saganii sp. nov. Isolated from the Vehicle Assembly Building at Kennedy Space Center where the Viking Spacecraft were Assembled.</title>
        <authorList>
            <person name="Seuylemezian A."/>
            <person name="Vaishampayan P."/>
        </authorList>
    </citation>
    <scope>NUCLEOTIDE SEQUENCE [LARGE SCALE GENOMIC DNA]</scope>
    <source>
        <strain evidence="1 2">V44-8</strain>
    </source>
</reference>
<proteinExistence type="predicted"/>
<gene>
    <name evidence="1" type="ORF">D0466_21120</name>
</gene>
<protein>
    <submittedName>
        <fullName evidence="1">Uncharacterized protein</fullName>
    </submittedName>
</protein>
<organism evidence="1 2">
    <name type="scientific">Peribacillus glennii</name>
    <dbReference type="NCBI Taxonomy" id="2303991"/>
    <lineage>
        <taxon>Bacteria</taxon>
        <taxon>Bacillati</taxon>
        <taxon>Bacillota</taxon>
        <taxon>Bacilli</taxon>
        <taxon>Bacillales</taxon>
        <taxon>Bacillaceae</taxon>
        <taxon>Peribacillus</taxon>
    </lineage>
</organism>
<keyword evidence="2" id="KW-1185">Reference proteome</keyword>
<dbReference type="EMBL" id="QVTD01000024">
    <property type="protein sequence ID" value="RFU60528.1"/>
    <property type="molecule type" value="Genomic_DNA"/>
</dbReference>
<comment type="caution">
    <text evidence="1">The sequence shown here is derived from an EMBL/GenBank/DDBJ whole genome shotgun (WGS) entry which is preliminary data.</text>
</comment>
<dbReference type="Proteomes" id="UP000262939">
    <property type="component" value="Unassembled WGS sequence"/>
</dbReference>